<dbReference type="Gene3D" id="3.40.50.2000">
    <property type="entry name" value="Glycogen Phosphorylase B"/>
    <property type="match status" value="2"/>
</dbReference>
<organism evidence="4">
    <name type="scientific">hydrocarbon metagenome</name>
    <dbReference type="NCBI Taxonomy" id="938273"/>
    <lineage>
        <taxon>unclassified sequences</taxon>
        <taxon>metagenomes</taxon>
        <taxon>ecological metagenomes</taxon>
    </lineage>
</organism>
<evidence type="ECO:0000313" key="4">
    <source>
        <dbReference type="EMBL" id="KUG23933.1"/>
    </source>
</evidence>
<feature type="domain" description="Glycosyltransferase subfamily 4-like N-terminal" evidence="3">
    <location>
        <begin position="22"/>
        <end position="209"/>
    </location>
</feature>
<feature type="transmembrane region" description="Helical" evidence="1">
    <location>
        <begin position="109"/>
        <end position="132"/>
    </location>
</feature>
<gene>
    <name evidence="4" type="ORF">ASZ90_006261</name>
</gene>
<sequence>MDSFKNKKVTIGLVLPYLNSRGPDRQALNLAKSFVAKGAKVVLFVVQGWGLDSMYQAFKEVGVTVVNMRNSNVIKGKVIKTSSFLPLAILARKYGCDVLLSRAGRTNRICGLAGLMTFIPTILVLVIAFPHLRSARQLNESCFKRLIYSFRFLKKYAFFRQTIFKLHFMKNFGMPRFVVSVSRETLDNFAASYPFMSNRIITIPNGVEISVEELNTENHVDLDRQKFNICFSGSMEMARKGIDLLLEALRLLIFEFGRRNVYLTLIGTGKDEAKIKALVQEYGLIDNVMFAGEQRNPYPIIKQCDVFVLPSRWEGLPNALLEAMSLGVCCIAADCNTGPREIIENDYDGILVPVDDSRALAHAIANMESEPCRRKELADNGLKTVIDKFSYQKMADAYYELIMRIVQC</sequence>
<protein>
    <submittedName>
        <fullName evidence="4">Glycosyl transferase, group 1</fullName>
    </submittedName>
</protein>
<reference evidence="4" key="1">
    <citation type="journal article" date="2015" name="Proc. Natl. Acad. Sci. U.S.A.">
        <title>Networks of energetic and metabolic interactions define dynamics in microbial communities.</title>
        <authorList>
            <person name="Embree M."/>
            <person name="Liu J.K."/>
            <person name="Al-Bassam M.M."/>
            <person name="Zengler K."/>
        </authorList>
    </citation>
    <scope>NUCLEOTIDE SEQUENCE</scope>
</reference>
<dbReference type="CDD" id="cd03811">
    <property type="entry name" value="GT4_GT28_WabH-like"/>
    <property type="match status" value="1"/>
</dbReference>
<dbReference type="Pfam" id="PF00534">
    <property type="entry name" value="Glycos_transf_1"/>
    <property type="match status" value="1"/>
</dbReference>
<dbReference type="SUPFAM" id="SSF53756">
    <property type="entry name" value="UDP-Glycosyltransferase/glycogen phosphorylase"/>
    <property type="match status" value="1"/>
</dbReference>
<evidence type="ECO:0000259" key="3">
    <source>
        <dbReference type="Pfam" id="PF13439"/>
    </source>
</evidence>
<proteinExistence type="predicted"/>
<dbReference type="EMBL" id="LNQE01000877">
    <property type="protein sequence ID" value="KUG23933.1"/>
    <property type="molecule type" value="Genomic_DNA"/>
</dbReference>
<dbReference type="GO" id="GO:0016757">
    <property type="term" value="F:glycosyltransferase activity"/>
    <property type="evidence" value="ECO:0007669"/>
    <property type="project" value="InterPro"/>
</dbReference>
<dbReference type="PANTHER" id="PTHR12526">
    <property type="entry name" value="GLYCOSYLTRANSFERASE"/>
    <property type="match status" value="1"/>
</dbReference>
<evidence type="ECO:0000256" key="1">
    <source>
        <dbReference type="SAM" id="Phobius"/>
    </source>
</evidence>
<keyword evidence="1" id="KW-0472">Membrane</keyword>
<comment type="caution">
    <text evidence="4">The sequence shown here is derived from an EMBL/GenBank/DDBJ whole genome shotgun (WGS) entry which is preliminary data.</text>
</comment>
<dbReference type="InterPro" id="IPR001296">
    <property type="entry name" value="Glyco_trans_1"/>
</dbReference>
<feature type="domain" description="Glycosyl transferase family 1" evidence="2">
    <location>
        <begin position="224"/>
        <end position="382"/>
    </location>
</feature>
<dbReference type="InterPro" id="IPR028098">
    <property type="entry name" value="Glyco_trans_4-like_N"/>
</dbReference>
<keyword evidence="4" id="KW-0808">Transferase</keyword>
<keyword evidence="1" id="KW-1133">Transmembrane helix</keyword>
<accession>A0A0W8FSR8</accession>
<evidence type="ECO:0000259" key="2">
    <source>
        <dbReference type="Pfam" id="PF00534"/>
    </source>
</evidence>
<dbReference type="AlphaFoldDB" id="A0A0W8FSR8"/>
<name>A0A0W8FSR8_9ZZZZ</name>
<dbReference type="Pfam" id="PF13439">
    <property type="entry name" value="Glyco_transf_4"/>
    <property type="match status" value="1"/>
</dbReference>
<keyword evidence="1" id="KW-0812">Transmembrane</keyword>